<keyword evidence="2" id="KW-0813">Transport</keyword>
<evidence type="ECO:0000313" key="8">
    <source>
        <dbReference type="EMBL" id="SDP33617.1"/>
    </source>
</evidence>
<dbReference type="Pfam" id="PF00375">
    <property type="entry name" value="SDF"/>
    <property type="match status" value="1"/>
</dbReference>
<evidence type="ECO:0000256" key="6">
    <source>
        <dbReference type="ARBA" id="ARBA00023136"/>
    </source>
</evidence>
<evidence type="ECO:0000256" key="1">
    <source>
        <dbReference type="ARBA" id="ARBA00004651"/>
    </source>
</evidence>
<comment type="subcellular location">
    <subcellularLocation>
        <location evidence="1">Cell membrane</location>
        <topology evidence="1">Multi-pass membrane protein</topology>
    </subcellularLocation>
</comment>
<evidence type="ECO:0000313" key="9">
    <source>
        <dbReference type="Proteomes" id="UP000182412"/>
    </source>
</evidence>
<feature type="transmembrane region" description="Helical" evidence="7">
    <location>
        <begin position="275"/>
        <end position="292"/>
    </location>
</feature>
<organism evidence="8 9">
    <name type="scientific">Selenomonas ruminantium</name>
    <dbReference type="NCBI Taxonomy" id="971"/>
    <lineage>
        <taxon>Bacteria</taxon>
        <taxon>Bacillati</taxon>
        <taxon>Bacillota</taxon>
        <taxon>Negativicutes</taxon>
        <taxon>Selenomonadales</taxon>
        <taxon>Selenomonadaceae</taxon>
        <taxon>Selenomonas</taxon>
    </lineage>
</organism>
<dbReference type="OrthoDB" id="7778689at2"/>
<keyword evidence="3" id="KW-1003">Cell membrane</keyword>
<feature type="transmembrane region" description="Helical" evidence="7">
    <location>
        <begin position="135"/>
        <end position="154"/>
    </location>
</feature>
<feature type="transmembrane region" description="Helical" evidence="7">
    <location>
        <begin position="313"/>
        <end position="336"/>
    </location>
</feature>
<reference evidence="8 9" key="1">
    <citation type="submission" date="2016-10" db="EMBL/GenBank/DDBJ databases">
        <authorList>
            <person name="de Groot N.N."/>
        </authorList>
    </citation>
    <scope>NUCLEOTIDE SEQUENCE [LARGE SCALE GENOMIC DNA]</scope>
    <source>
        <strain evidence="8 9">S137</strain>
    </source>
</reference>
<feature type="transmembrane region" description="Helical" evidence="7">
    <location>
        <begin position="475"/>
        <end position="500"/>
    </location>
</feature>
<keyword evidence="6 7" id="KW-0472">Membrane</keyword>
<dbReference type="GO" id="GO:0005886">
    <property type="term" value="C:plasma membrane"/>
    <property type="evidence" value="ECO:0007669"/>
    <property type="project" value="UniProtKB-SubCell"/>
</dbReference>
<dbReference type="Proteomes" id="UP000182412">
    <property type="component" value="Unassembled WGS sequence"/>
</dbReference>
<dbReference type="InterPro" id="IPR001991">
    <property type="entry name" value="Na-dicarboxylate_symporter"/>
</dbReference>
<dbReference type="PANTHER" id="PTHR42865">
    <property type="entry name" value="PROTON/GLUTAMATE-ASPARTATE SYMPORTER"/>
    <property type="match status" value="1"/>
</dbReference>
<feature type="transmembrane region" description="Helical" evidence="7">
    <location>
        <begin position="420"/>
        <end position="443"/>
    </location>
</feature>
<dbReference type="EMBL" id="FNJQ01000014">
    <property type="protein sequence ID" value="SDP33617.1"/>
    <property type="molecule type" value="Genomic_DNA"/>
</dbReference>
<protein>
    <submittedName>
        <fullName evidence="8">Na+/H+-dicarboxylate symporter</fullName>
    </submittedName>
</protein>
<evidence type="ECO:0000256" key="4">
    <source>
        <dbReference type="ARBA" id="ARBA00022692"/>
    </source>
</evidence>
<keyword evidence="4 7" id="KW-0812">Transmembrane</keyword>
<feature type="transmembrane region" description="Helical" evidence="7">
    <location>
        <begin position="174"/>
        <end position="198"/>
    </location>
</feature>
<dbReference type="SUPFAM" id="SSF118215">
    <property type="entry name" value="Proton glutamate symport protein"/>
    <property type="match status" value="1"/>
</dbReference>
<feature type="transmembrane region" description="Helical" evidence="7">
    <location>
        <begin position="210"/>
        <end position="233"/>
    </location>
</feature>
<feature type="transmembrane region" description="Helical" evidence="7">
    <location>
        <begin position="450"/>
        <end position="469"/>
    </location>
</feature>
<evidence type="ECO:0000256" key="2">
    <source>
        <dbReference type="ARBA" id="ARBA00022448"/>
    </source>
</evidence>
<dbReference type="GO" id="GO:0015293">
    <property type="term" value="F:symporter activity"/>
    <property type="evidence" value="ECO:0007669"/>
    <property type="project" value="UniProtKB-KW"/>
</dbReference>
<evidence type="ECO:0000256" key="3">
    <source>
        <dbReference type="ARBA" id="ARBA00022475"/>
    </source>
</evidence>
<keyword evidence="5 7" id="KW-1133">Transmembrane helix</keyword>
<dbReference type="PRINTS" id="PR00173">
    <property type="entry name" value="EDTRNSPORT"/>
</dbReference>
<dbReference type="InterPro" id="IPR036458">
    <property type="entry name" value="Na:dicarbo_symporter_sf"/>
</dbReference>
<evidence type="ECO:0000256" key="7">
    <source>
        <dbReference type="SAM" id="Phobius"/>
    </source>
</evidence>
<dbReference type="RefSeq" id="WP_074572228.1">
    <property type="nucleotide sequence ID" value="NZ_FNJQ01000014.1"/>
</dbReference>
<name>A0A1H0RW36_SELRU</name>
<dbReference type="Gene3D" id="1.10.3860.10">
    <property type="entry name" value="Sodium:dicarboxylate symporter"/>
    <property type="match status" value="1"/>
</dbReference>
<dbReference type="PANTHER" id="PTHR42865:SF7">
    <property type="entry name" value="PROTON_GLUTAMATE-ASPARTATE SYMPORTER"/>
    <property type="match status" value="1"/>
</dbReference>
<accession>A0A1H0RW36</accession>
<gene>
    <name evidence="8" type="ORF">SAMN05216366_11433</name>
</gene>
<feature type="transmembrane region" description="Helical" evidence="7">
    <location>
        <begin position="348"/>
        <end position="369"/>
    </location>
</feature>
<sequence>MFERWRTFELTAETFRQTIAAIGESLQKIGVSEREAETARQLLEHIYSLQLSLRPEVHVKVYLQKHFGDISVRMETIGKAYNPLQLLSEWNEDDPDYQRTIVLKSQKEMLSYTHSNGKNIVTIKVHEAGNKQIRYTLFAMFMGILAGALIQEMLSSDFITMLNKNIISSLRTMFLNSLNMMIAPVVFFSIISGLTSISNASDIGRIGGKLVGTYMCTTIIATTLSIIIGLFMFHGGVPQMGTVSGGGERVSISLLDMLVNVVPENLVAPIVNRDMLQIIFVSVLFGITINMLGEKAQLLKNFIETMNTFCLRVITLLAQFIPLIAFLSMMALMFTVGTDSLLLLGRVLLGQFIGAIAMLGVYAAVMILMGKISPMPFLRKIGSFVPVAISMGSSTAAMPFTMRFCTEKMGVSPRLSSFSIPLGATVNMDGGCFYFSIQAILLAKMYGLEMTPAFIGALFVTVVALSIGAPGVPGGSFVCLTSIIVSFGLPVEASAIVLGIDPLTSMFRTTINTIGDIAVTTALSQNENMLDKATYMHTEHAA</sequence>
<proteinExistence type="predicted"/>
<feature type="transmembrane region" description="Helical" evidence="7">
    <location>
        <begin position="381"/>
        <end position="400"/>
    </location>
</feature>
<dbReference type="AlphaFoldDB" id="A0A1H0RW36"/>
<evidence type="ECO:0000256" key="5">
    <source>
        <dbReference type="ARBA" id="ARBA00022989"/>
    </source>
</evidence>